<sequence length="296" mass="33850">MNDIYKKINMDFLCDSGLGYKTTGDKHLPSCFVIETAKFLQNCKCSECDVADHGLPESNPRSVGYCCSKLLGREEGYALVSTKVPVDFTGCLATYFFRTENNFLRSLPKENQIYKKFNKEYLNGSATPLPLCIEVRTAKFLTGRYKTSICYIRPPPVSYDENTFWTGEHHVDVDDERSFSLIRHPRKDELFGEPQNFLSAISNALFGSIDPAFIRDACDRLSCEEGDCGIEIIKKFCKEAKVRIFIHIKFVMKADATWDQDVLLFRWAEISCEDDSNPTVFLMQKDSTFQAVTWNN</sequence>
<name>A0A1I7ZX90_9BILA</name>
<dbReference type="Proteomes" id="UP000095287">
    <property type="component" value="Unplaced"/>
</dbReference>
<evidence type="ECO:0000313" key="2">
    <source>
        <dbReference type="WBParaSite" id="L893_g30515.t1"/>
    </source>
</evidence>
<keyword evidence="1" id="KW-1185">Reference proteome</keyword>
<proteinExistence type="predicted"/>
<organism evidence="1 2">
    <name type="scientific">Steinernema glaseri</name>
    <dbReference type="NCBI Taxonomy" id="37863"/>
    <lineage>
        <taxon>Eukaryota</taxon>
        <taxon>Metazoa</taxon>
        <taxon>Ecdysozoa</taxon>
        <taxon>Nematoda</taxon>
        <taxon>Chromadorea</taxon>
        <taxon>Rhabditida</taxon>
        <taxon>Tylenchina</taxon>
        <taxon>Panagrolaimomorpha</taxon>
        <taxon>Strongyloidoidea</taxon>
        <taxon>Steinernematidae</taxon>
        <taxon>Steinernema</taxon>
    </lineage>
</organism>
<evidence type="ECO:0000313" key="1">
    <source>
        <dbReference type="Proteomes" id="UP000095287"/>
    </source>
</evidence>
<reference evidence="2" key="1">
    <citation type="submission" date="2016-11" db="UniProtKB">
        <authorList>
            <consortium name="WormBaseParasite"/>
        </authorList>
    </citation>
    <scope>IDENTIFICATION</scope>
</reference>
<accession>A0A1I7ZX90</accession>
<dbReference type="WBParaSite" id="L893_g30515.t1">
    <property type="protein sequence ID" value="L893_g30515.t1"/>
    <property type="gene ID" value="L893_g30515"/>
</dbReference>
<dbReference type="AlphaFoldDB" id="A0A1I7ZX90"/>
<protein>
    <submittedName>
        <fullName evidence="2">Decapping nuclease</fullName>
    </submittedName>
</protein>